<dbReference type="Gene3D" id="2.102.10.10">
    <property type="entry name" value="Rieske [2Fe-2S] iron-sulphur domain"/>
    <property type="match status" value="1"/>
</dbReference>
<keyword evidence="7" id="KW-1185">Reference proteome</keyword>
<protein>
    <submittedName>
        <fullName evidence="6">Carbazole 1,9a-dioxygenase, ferredoxin component</fullName>
    </submittedName>
</protein>
<evidence type="ECO:0000256" key="4">
    <source>
        <dbReference type="ARBA" id="ARBA00023014"/>
    </source>
</evidence>
<evidence type="ECO:0000313" key="6">
    <source>
        <dbReference type="EMBL" id="SNS94952.1"/>
    </source>
</evidence>
<dbReference type="CDD" id="cd03528">
    <property type="entry name" value="Rieske_RO_ferredoxin"/>
    <property type="match status" value="1"/>
</dbReference>
<dbReference type="PANTHER" id="PTHR21496:SF23">
    <property type="entry name" value="3-PHENYLPROPIONATE_CINNAMIC ACID DIOXYGENASE FERREDOXIN SUBUNIT"/>
    <property type="match status" value="1"/>
</dbReference>
<dbReference type="GO" id="GO:0046872">
    <property type="term" value="F:metal ion binding"/>
    <property type="evidence" value="ECO:0007669"/>
    <property type="project" value="UniProtKB-KW"/>
</dbReference>
<dbReference type="PANTHER" id="PTHR21496">
    <property type="entry name" value="FERREDOXIN-RELATED"/>
    <property type="match status" value="1"/>
</dbReference>
<dbReference type="Pfam" id="PF00355">
    <property type="entry name" value="Rieske"/>
    <property type="match status" value="1"/>
</dbReference>
<accession>A0A239INJ2</accession>
<dbReference type="InterPro" id="IPR036922">
    <property type="entry name" value="Rieske_2Fe-2S_sf"/>
</dbReference>
<dbReference type="EMBL" id="FZOT01000010">
    <property type="protein sequence ID" value="SNS94952.1"/>
    <property type="molecule type" value="Genomic_DNA"/>
</dbReference>
<dbReference type="GO" id="GO:0051537">
    <property type="term" value="F:2 iron, 2 sulfur cluster binding"/>
    <property type="evidence" value="ECO:0007669"/>
    <property type="project" value="UniProtKB-KW"/>
</dbReference>
<dbReference type="Proteomes" id="UP000198284">
    <property type="component" value="Unassembled WGS sequence"/>
</dbReference>
<evidence type="ECO:0000313" key="7">
    <source>
        <dbReference type="Proteomes" id="UP000198284"/>
    </source>
</evidence>
<dbReference type="SUPFAM" id="SSF50022">
    <property type="entry name" value="ISP domain"/>
    <property type="match status" value="1"/>
</dbReference>
<evidence type="ECO:0000256" key="2">
    <source>
        <dbReference type="ARBA" id="ARBA00022723"/>
    </source>
</evidence>
<dbReference type="GO" id="GO:0051213">
    <property type="term" value="F:dioxygenase activity"/>
    <property type="evidence" value="ECO:0007669"/>
    <property type="project" value="UniProtKB-KW"/>
</dbReference>
<gene>
    <name evidence="6" type="ORF">SAMN06265795_11036</name>
</gene>
<keyword evidence="6" id="KW-0223">Dioxygenase</keyword>
<dbReference type="OrthoDB" id="9769355at2"/>
<keyword evidence="6" id="KW-0560">Oxidoreductase</keyword>
<keyword evidence="4" id="KW-0411">Iron-sulfur</keyword>
<proteinExistence type="predicted"/>
<reference evidence="6 7" key="1">
    <citation type="submission" date="2017-06" db="EMBL/GenBank/DDBJ databases">
        <authorList>
            <person name="Kim H.J."/>
            <person name="Triplett B.A."/>
        </authorList>
    </citation>
    <scope>NUCLEOTIDE SEQUENCE [LARGE SCALE GENOMIC DNA]</scope>
    <source>
        <strain evidence="6 7">U15</strain>
    </source>
</reference>
<evidence type="ECO:0000256" key="1">
    <source>
        <dbReference type="ARBA" id="ARBA00022714"/>
    </source>
</evidence>
<name>A0A239INJ2_9BURK</name>
<organism evidence="6 7">
    <name type="scientific">Noviherbaspirillum humi</name>
    <dbReference type="NCBI Taxonomy" id="1688639"/>
    <lineage>
        <taxon>Bacteria</taxon>
        <taxon>Pseudomonadati</taxon>
        <taxon>Pseudomonadota</taxon>
        <taxon>Betaproteobacteria</taxon>
        <taxon>Burkholderiales</taxon>
        <taxon>Oxalobacteraceae</taxon>
        <taxon>Noviherbaspirillum</taxon>
    </lineage>
</organism>
<dbReference type="RefSeq" id="WP_089400109.1">
    <property type="nucleotide sequence ID" value="NZ_FZOT01000010.1"/>
</dbReference>
<keyword evidence="1" id="KW-0001">2Fe-2S</keyword>
<keyword evidence="3" id="KW-0408">Iron</keyword>
<evidence type="ECO:0000259" key="5">
    <source>
        <dbReference type="PROSITE" id="PS51296"/>
    </source>
</evidence>
<dbReference type="InterPro" id="IPR017941">
    <property type="entry name" value="Rieske_2Fe-2S"/>
</dbReference>
<evidence type="ECO:0000256" key="3">
    <source>
        <dbReference type="ARBA" id="ARBA00023004"/>
    </source>
</evidence>
<feature type="domain" description="Rieske" evidence="5">
    <location>
        <begin position="13"/>
        <end position="108"/>
    </location>
</feature>
<sequence>MTETKDINSLRLMELCSAAEIEPGCATKVEKDGLALAVFNIDNAYYVTDDLCTHGPGSLSEGDIDGDVVECDFHNGAFNIKTGEVVAPPCMIPLRTYAVQVIDGRVFIDPDQPAFGLDEKAACPKAV</sequence>
<keyword evidence="2" id="KW-0479">Metal-binding</keyword>
<dbReference type="PROSITE" id="PS51296">
    <property type="entry name" value="RIESKE"/>
    <property type="match status" value="1"/>
</dbReference>
<dbReference type="AlphaFoldDB" id="A0A239INJ2"/>